<evidence type="ECO:0000313" key="1">
    <source>
        <dbReference type="EMBL" id="QNN99137.1"/>
    </source>
</evidence>
<gene>
    <name evidence="1" type="primary">34</name>
    <name evidence="1" type="ORF">SEA_FAUST_34</name>
</gene>
<dbReference type="RefSeq" id="YP_010651644.1">
    <property type="nucleotide sequence ID" value="NC_070783.1"/>
</dbReference>
<sequence>MARGFVGFNVDTTEAAALTGFLQKLSMDIKTSRHISPVLKYTHVVMSQAFTEYMSAVAVAAPSRFHHVYEWGQVGDPTAKLWDDKLLGQGANRTATFQWRASKQVVPVRADFREAGVKQIHVFVWKAPVMEYTKTLRIEPKRGKYLATFTGPTNPEGKYQKRFVQGGITVKNPGGALTKGAFTKAYVDWWGGSGAQGVFESSVRKVLEEDLGKMPIEMATKPFRRPRVKSLSISTPANSEAAQRAGAAAAKKYLESRSRKYIEAARAREGLFD</sequence>
<name>A0A7G9UYN2_9CAUD</name>
<accession>A0A7G9UYN2</accession>
<dbReference type="EMBL" id="MT684598">
    <property type="protein sequence ID" value="QNN99137.1"/>
    <property type="molecule type" value="Genomic_DNA"/>
</dbReference>
<reference evidence="1 2" key="1">
    <citation type="submission" date="2020-06" db="EMBL/GenBank/DDBJ databases">
        <authorList>
            <person name="Arora M.N."/>
            <person name="Dalling M.T."/>
            <person name="Dawson S.P.M."/>
            <person name="Elia S.N."/>
            <person name="Burke B."/>
            <person name="Shaffer C.D."/>
            <person name="Weston-Hafer K.A."/>
            <person name="Garlena R.A."/>
            <person name="Russell D.A."/>
            <person name="Pope W.H."/>
            <person name="Jacobs-Sera D."/>
            <person name="Hatfull G.F."/>
        </authorList>
    </citation>
    <scope>NUCLEOTIDE SEQUENCE [LARGE SCALE GENOMIC DNA]</scope>
</reference>
<keyword evidence="2" id="KW-1185">Reference proteome</keyword>
<protein>
    <submittedName>
        <fullName evidence="1">Uncharacterized protein</fullName>
    </submittedName>
</protein>
<organism evidence="1 2">
    <name type="scientific">Streptomyces phage Faust</name>
    <dbReference type="NCBI Taxonomy" id="2767565"/>
    <lineage>
        <taxon>Viruses</taxon>
        <taxon>Duplodnaviria</taxon>
        <taxon>Heunggongvirae</taxon>
        <taxon>Uroviricota</taxon>
        <taxon>Caudoviricetes</taxon>
        <taxon>Stanwilliamsviridae</taxon>
        <taxon>Loccivirinae</taxon>
        <taxon>Faustvirus</taxon>
        <taxon>Faustvirus faust</taxon>
    </lineage>
</organism>
<evidence type="ECO:0000313" key="2">
    <source>
        <dbReference type="Proteomes" id="UP000516151"/>
    </source>
</evidence>
<dbReference type="Proteomes" id="UP000516151">
    <property type="component" value="Segment"/>
</dbReference>
<proteinExistence type="predicted"/>
<dbReference type="GeneID" id="77927329"/>
<dbReference type="KEGG" id="vg:77927329"/>